<proteinExistence type="predicted"/>
<evidence type="ECO:0000313" key="2">
    <source>
        <dbReference type="EMBL" id="RPA65764.1"/>
    </source>
</evidence>
<dbReference type="EMBL" id="RKMH01000002">
    <property type="protein sequence ID" value="RPA65764.1"/>
    <property type="molecule type" value="Genomic_DNA"/>
</dbReference>
<reference evidence="2 3" key="1">
    <citation type="submission" date="2018-11" db="EMBL/GenBank/DDBJ databases">
        <title>Draft genome sequence of Gordonia sp. RS15-1S isolated from rice stems.</title>
        <authorList>
            <person name="Muangham S."/>
        </authorList>
    </citation>
    <scope>NUCLEOTIDE SEQUENCE [LARGE SCALE GENOMIC DNA]</scope>
    <source>
        <strain evidence="2 3">RS15-1S</strain>
    </source>
</reference>
<evidence type="ECO:0000256" key="1">
    <source>
        <dbReference type="SAM" id="Coils"/>
    </source>
</evidence>
<dbReference type="Proteomes" id="UP000267536">
    <property type="component" value="Unassembled WGS sequence"/>
</dbReference>
<comment type="caution">
    <text evidence="2">The sequence shown here is derived from an EMBL/GenBank/DDBJ whole genome shotgun (WGS) entry which is preliminary data.</text>
</comment>
<name>A0A3N4HFW0_9ACTN</name>
<dbReference type="OrthoDB" id="5149502at2"/>
<protein>
    <recommendedName>
        <fullName evidence="4">ESX-1 secretion-associated protein</fullName>
    </recommendedName>
</protein>
<gene>
    <name evidence="2" type="ORF">EF294_03235</name>
</gene>
<dbReference type="AlphaFoldDB" id="A0A3N4HFW0"/>
<feature type="coiled-coil region" evidence="1">
    <location>
        <begin position="84"/>
        <end position="111"/>
    </location>
</feature>
<accession>A0A3N4HFW0</accession>
<keyword evidence="3" id="KW-1185">Reference proteome</keyword>
<organism evidence="2 3">
    <name type="scientific">Gordonia oryzae</name>
    <dbReference type="NCBI Taxonomy" id="2487349"/>
    <lineage>
        <taxon>Bacteria</taxon>
        <taxon>Bacillati</taxon>
        <taxon>Actinomycetota</taxon>
        <taxon>Actinomycetes</taxon>
        <taxon>Mycobacteriales</taxon>
        <taxon>Gordoniaceae</taxon>
        <taxon>Gordonia</taxon>
    </lineage>
</organism>
<keyword evidence="1" id="KW-0175">Coiled coil</keyword>
<evidence type="ECO:0000313" key="3">
    <source>
        <dbReference type="Proteomes" id="UP000267536"/>
    </source>
</evidence>
<evidence type="ECO:0008006" key="4">
    <source>
        <dbReference type="Google" id="ProtNLM"/>
    </source>
</evidence>
<dbReference type="RefSeq" id="WP_123925543.1">
    <property type="nucleotide sequence ID" value="NZ_JBPSDP010000012.1"/>
</dbReference>
<sequence>MADAEPYTPVSIEAAINHCANRIANSVSVVNDRYKAFLTADRDFDHAFSQAFLDHDGPQTEKKHAAVVATISLREARDVADAAYRYADRKAKALEDELRALQSVNKSMRSAYSAAGVGER</sequence>